<dbReference type="InterPro" id="IPR014710">
    <property type="entry name" value="RmlC-like_jellyroll"/>
</dbReference>
<evidence type="ECO:0000313" key="2">
    <source>
        <dbReference type="EMBL" id="XDP45247.1"/>
    </source>
</evidence>
<dbReference type="SUPFAM" id="SSF51182">
    <property type="entry name" value="RmlC-like cupins"/>
    <property type="match status" value="1"/>
</dbReference>
<dbReference type="PANTHER" id="PTHR43698">
    <property type="entry name" value="RIBD C-TERMINAL DOMAIN CONTAINING PROTEIN"/>
    <property type="match status" value="1"/>
</dbReference>
<sequence length="142" mass="14519">MELIPAQVPAVAPASRFTGHVEVTTVSAAAAPGWLAAAVVRFSAGAHTNWHVHALGQTLYVLEGTALVGTRDGRVVAAGPRETVQCAAGEDHWHGATADAAMAHLAMLAGDGETDPTTWLEPVDDAAYRAANGTEEAAANGK</sequence>
<protein>
    <submittedName>
        <fullName evidence="2">Cupin domain-containing protein</fullName>
    </submittedName>
</protein>
<dbReference type="EMBL" id="CP163302">
    <property type="protein sequence ID" value="XDP45247.1"/>
    <property type="molecule type" value="Genomic_DNA"/>
</dbReference>
<reference evidence="2" key="1">
    <citation type="submission" date="2024-07" db="EMBL/GenBank/DDBJ databases">
        <authorList>
            <person name="fu j."/>
        </authorList>
    </citation>
    <scope>NUCLEOTIDE SEQUENCE</scope>
    <source>
        <strain evidence="2">P10A9</strain>
    </source>
</reference>
<feature type="domain" description="Cupin type-2" evidence="1">
    <location>
        <begin position="39"/>
        <end position="103"/>
    </location>
</feature>
<dbReference type="InterPro" id="IPR011051">
    <property type="entry name" value="RmlC_Cupin_sf"/>
</dbReference>
<name>A0AB39L2K4_9MICC</name>
<proteinExistence type="predicted"/>
<gene>
    <name evidence="2" type="ORF">AB5L97_18615</name>
</gene>
<dbReference type="RefSeq" id="WP_369045809.1">
    <property type="nucleotide sequence ID" value="NZ_CP163302.1"/>
</dbReference>
<organism evidence="2">
    <name type="scientific">Sinomonas puerhi</name>
    <dbReference type="NCBI Taxonomy" id="3238584"/>
    <lineage>
        <taxon>Bacteria</taxon>
        <taxon>Bacillati</taxon>
        <taxon>Actinomycetota</taxon>
        <taxon>Actinomycetes</taxon>
        <taxon>Micrococcales</taxon>
        <taxon>Micrococcaceae</taxon>
        <taxon>Sinomonas</taxon>
    </lineage>
</organism>
<dbReference type="PANTHER" id="PTHR43698:SF1">
    <property type="entry name" value="BLL4564 PROTEIN"/>
    <property type="match status" value="1"/>
</dbReference>
<dbReference type="Gene3D" id="2.60.120.10">
    <property type="entry name" value="Jelly Rolls"/>
    <property type="match status" value="1"/>
</dbReference>
<dbReference type="Pfam" id="PF07883">
    <property type="entry name" value="Cupin_2"/>
    <property type="match status" value="1"/>
</dbReference>
<dbReference type="InterPro" id="IPR013096">
    <property type="entry name" value="Cupin_2"/>
</dbReference>
<dbReference type="KEGG" id="spue:AB5L97_18615"/>
<evidence type="ECO:0000259" key="1">
    <source>
        <dbReference type="Pfam" id="PF07883"/>
    </source>
</evidence>
<dbReference type="AlphaFoldDB" id="A0AB39L2K4"/>
<accession>A0AB39L2K4</accession>